<protein>
    <recommendedName>
        <fullName evidence="3">Methyltransferase</fullName>
    </recommendedName>
</protein>
<dbReference type="InParanoid" id="A0A2V0PSJ1"/>
<gene>
    <name evidence="1" type="ORF">Rsub_13300</name>
</gene>
<comment type="caution">
    <text evidence="1">The sequence shown here is derived from an EMBL/GenBank/DDBJ whole genome shotgun (WGS) entry which is preliminary data.</text>
</comment>
<name>A0A2V0PSJ1_9CHLO</name>
<organism evidence="1 2">
    <name type="scientific">Raphidocelis subcapitata</name>
    <dbReference type="NCBI Taxonomy" id="307507"/>
    <lineage>
        <taxon>Eukaryota</taxon>
        <taxon>Viridiplantae</taxon>
        <taxon>Chlorophyta</taxon>
        <taxon>core chlorophytes</taxon>
        <taxon>Chlorophyceae</taxon>
        <taxon>CS clade</taxon>
        <taxon>Sphaeropleales</taxon>
        <taxon>Selenastraceae</taxon>
        <taxon>Raphidocelis</taxon>
    </lineage>
</organism>
<dbReference type="InterPro" id="IPR029063">
    <property type="entry name" value="SAM-dependent_MTases_sf"/>
</dbReference>
<dbReference type="Proteomes" id="UP000247498">
    <property type="component" value="Unassembled WGS sequence"/>
</dbReference>
<dbReference type="Pfam" id="PF13578">
    <property type="entry name" value="Methyltransf_24"/>
    <property type="match status" value="1"/>
</dbReference>
<evidence type="ECO:0000313" key="1">
    <source>
        <dbReference type="EMBL" id="GBG00588.1"/>
    </source>
</evidence>
<evidence type="ECO:0000313" key="2">
    <source>
        <dbReference type="Proteomes" id="UP000247498"/>
    </source>
</evidence>
<dbReference type="EMBL" id="BDRX01000254">
    <property type="protein sequence ID" value="GBG00588.1"/>
    <property type="molecule type" value="Genomic_DNA"/>
</dbReference>
<accession>A0A2V0PSJ1</accession>
<dbReference type="OrthoDB" id="186626at2759"/>
<proteinExistence type="predicted"/>
<reference evidence="1 2" key="1">
    <citation type="journal article" date="2018" name="Sci. Rep.">
        <title>Raphidocelis subcapitata (=Pseudokirchneriella subcapitata) provides an insight into genome evolution and environmental adaptations in the Sphaeropleales.</title>
        <authorList>
            <person name="Suzuki S."/>
            <person name="Yamaguchi H."/>
            <person name="Nakajima N."/>
            <person name="Kawachi M."/>
        </authorList>
    </citation>
    <scope>NUCLEOTIDE SEQUENCE [LARGE SCALE GENOMIC DNA]</scope>
    <source>
        <strain evidence="1 2">NIES-35</strain>
    </source>
</reference>
<dbReference type="AlphaFoldDB" id="A0A2V0PSJ1"/>
<dbReference type="STRING" id="307507.A0A2V0PSJ1"/>
<sequence>MCALGAAAARVVKRATWRTAAICGTLLLVVVFYMLSPPGGAASASGSRRLSRFSAGGASGACKRGAGAPPLPALPRRSDLARLVEERGFKVGAELGVQRGIFAAAMLRNWPSCEKYYLVDIWAQQTNYSDGANVHNGAQERIYQEARARVAEMFTSEATEHIPDNSLDFVYVDARHD</sequence>
<keyword evidence="2" id="KW-1185">Reference proteome</keyword>
<dbReference type="Gene3D" id="3.40.50.150">
    <property type="entry name" value="Vaccinia Virus protein VP39"/>
    <property type="match status" value="1"/>
</dbReference>
<evidence type="ECO:0008006" key="3">
    <source>
        <dbReference type="Google" id="ProtNLM"/>
    </source>
</evidence>